<evidence type="ECO:0000256" key="1">
    <source>
        <dbReference type="ARBA" id="ARBA00004651"/>
    </source>
</evidence>
<evidence type="ECO:0000256" key="2">
    <source>
        <dbReference type="ARBA" id="ARBA00022475"/>
    </source>
</evidence>
<keyword evidence="3 6" id="KW-0812">Transmembrane</keyword>
<dbReference type="Pfam" id="PF03899">
    <property type="entry name" value="ATP-synt_I"/>
    <property type="match status" value="1"/>
</dbReference>
<proteinExistence type="predicted"/>
<feature type="transmembrane region" description="Helical" evidence="6">
    <location>
        <begin position="75"/>
        <end position="92"/>
    </location>
</feature>
<dbReference type="Proteomes" id="UP001321786">
    <property type="component" value="Chromosome"/>
</dbReference>
<feature type="transmembrane region" description="Helical" evidence="6">
    <location>
        <begin position="98"/>
        <end position="120"/>
    </location>
</feature>
<feature type="transmembrane region" description="Helical" evidence="6">
    <location>
        <begin position="12"/>
        <end position="30"/>
    </location>
</feature>
<dbReference type="GO" id="GO:0005886">
    <property type="term" value="C:plasma membrane"/>
    <property type="evidence" value="ECO:0007669"/>
    <property type="project" value="UniProtKB-SubCell"/>
</dbReference>
<evidence type="ECO:0008006" key="9">
    <source>
        <dbReference type="Google" id="ProtNLM"/>
    </source>
</evidence>
<accession>A0AAU9EFG5</accession>
<evidence type="ECO:0000256" key="5">
    <source>
        <dbReference type="ARBA" id="ARBA00023136"/>
    </source>
</evidence>
<dbReference type="EMBL" id="AP028654">
    <property type="protein sequence ID" value="BEP30244.1"/>
    <property type="molecule type" value="Genomic_DNA"/>
</dbReference>
<comment type="subcellular location">
    <subcellularLocation>
        <location evidence="1">Cell membrane</location>
        <topology evidence="1">Multi-pass membrane protein</topology>
    </subcellularLocation>
</comment>
<keyword evidence="4 6" id="KW-1133">Transmembrane helix</keyword>
<evidence type="ECO:0000256" key="3">
    <source>
        <dbReference type="ARBA" id="ARBA00022692"/>
    </source>
</evidence>
<sequence>MNEIKKLQANIFKWVILLFTISSVLTLVFINDPKRFIIGLLFGTLISALNFIELSKTIEKAVTMDPAKAQLFSSLRYFVRFIITGVVLFVSIKASYINVLGTIVGLLLIKLVILITNLLNNKEYYKNIFRKEG</sequence>
<keyword evidence="8" id="KW-1185">Reference proteome</keyword>
<keyword evidence="2" id="KW-1003">Cell membrane</keyword>
<evidence type="ECO:0000256" key="4">
    <source>
        <dbReference type="ARBA" id="ARBA00022989"/>
    </source>
</evidence>
<reference evidence="7 8" key="1">
    <citation type="submission" date="2023-08" db="EMBL/GenBank/DDBJ databases">
        <title>Helicovermis profunda gen. nov., sp. nov., a novel mesophilic, fermentative bacterium within the Bacillota from a deep-sea hydrothermal vent chimney.</title>
        <authorList>
            <person name="Miyazaki U."/>
            <person name="Mizutani D."/>
            <person name="Hashimoto Y."/>
            <person name="Tame A."/>
            <person name="Sawayama S."/>
            <person name="Miyazaki J."/>
            <person name="Takai K."/>
            <person name="Nakagawa S."/>
        </authorList>
    </citation>
    <scope>NUCLEOTIDE SEQUENCE [LARGE SCALE GENOMIC DNA]</scope>
    <source>
        <strain evidence="7 8">S502</strain>
    </source>
</reference>
<gene>
    <name evidence="7" type="ORF">HLPR_25750</name>
</gene>
<organism evidence="7 8">
    <name type="scientific">Helicovermis profundi</name>
    <dbReference type="NCBI Taxonomy" id="3065157"/>
    <lineage>
        <taxon>Bacteria</taxon>
        <taxon>Bacillati</taxon>
        <taxon>Bacillota</taxon>
        <taxon>Clostridia</taxon>
        <taxon>Helicovermis</taxon>
    </lineage>
</organism>
<feature type="transmembrane region" description="Helical" evidence="6">
    <location>
        <begin position="36"/>
        <end position="54"/>
    </location>
</feature>
<dbReference type="AlphaFoldDB" id="A0AAU9EFG5"/>
<dbReference type="InterPro" id="IPR005598">
    <property type="entry name" value="ATP_synth_I"/>
</dbReference>
<keyword evidence="5 6" id="KW-0472">Membrane</keyword>
<evidence type="ECO:0000313" key="7">
    <source>
        <dbReference type="EMBL" id="BEP30244.1"/>
    </source>
</evidence>
<evidence type="ECO:0000313" key="8">
    <source>
        <dbReference type="Proteomes" id="UP001321786"/>
    </source>
</evidence>
<protein>
    <recommendedName>
        <fullName evidence="9">ATP synthase subunit I</fullName>
    </recommendedName>
</protein>
<dbReference type="KEGG" id="hprf:HLPR_25750"/>
<evidence type="ECO:0000256" key="6">
    <source>
        <dbReference type="SAM" id="Phobius"/>
    </source>
</evidence>
<name>A0AAU9EFG5_9FIRM</name>